<reference evidence="3" key="1">
    <citation type="submission" date="2016-11" db="EMBL/GenBank/DDBJ databases">
        <authorList>
            <person name="Varghese N."/>
            <person name="Submissions S."/>
        </authorList>
    </citation>
    <scope>NUCLEOTIDE SEQUENCE [LARGE SCALE GENOMIC DNA]</scope>
    <source>
        <strain evidence="3">DSM 17539</strain>
    </source>
</reference>
<sequence>MKKIFFAVLFVVATLNINAQSGSPEALKEVKAGDILQIGRPDAPSFKHIDFPRANTIIKNGGIANYKKMEGVKVVVTDVKEKKDGTLHVKIKRTDGQRFFGIHSVISADLKDALDSGELRRI</sequence>
<evidence type="ECO:0000256" key="1">
    <source>
        <dbReference type="SAM" id="SignalP"/>
    </source>
</evidence>
<evidence type="ECO:0000313" key="3">
    <source>
        <dbReference type="Proteomes" id="UP000184406"/>
    </source>
</evidence>
<keyword evidence="3" id="KW-1185">Reference proteome</keyword>
<evidence type="ECO:0008006" key="4">
    <source>
        <dbReference type="Google" id="ProtNLM"/>
    </source>
</evidence>
<dbReference type="RefSeq" id="WP_072862029.1">
    <property type="nucleotide sequence ID" value="NZ_FQUX01000003.1"/>
</dbReference>
<dbReference type="Proteomes" id="UP000184406">
    <property type="component" value="Unassembled WGS sequence"/>
</dbReference>
<feature type="chain" id="PRO_5012318916" description="Dihydroorotase" evidence="1">
    <location>
        <begin position="20"/>
        <end position="122"/>
    </location>
</feature>
<feature type="signal peptide" evidence="1">
    <location>
        <begin position="1"/>
        <end position="19"/>
    </location>
</feature>
<organism evidence="2 3">
    <name type="scientific">Arenibacter palladensis</name>
    <dbReference type="NCBI Taxonomy" id="237373"/>
    <lineage>
        <taxon>Bacteria</taxon>
        <taxon>Pseudomonadati</taxon>
        <taxon>Bacteroidota</taxon>
        <taxon>Flavobacteriia</taxon>
        <taxon>Flavobacteriales</taxon>
        <taxon>Flavobacteriaceae</taxon>
        <taxon>Arenibacter</taxon>
    </lineage>
</organism>
<gene>
    <name evidence="2" type="ORF">SAMN03080594_103448</name>
</gene>
<name>A0A1M5AYM3_9FLAO</name>
<proteinExistence type="predicted"/>
<accession>A0A1M5AYM3</accession>
<dbReference type="EMBL" id="FQUX01000003">
    <property type="protein sequence ID" value="SHF35374.1"/>
    <property type="molecule type" value="Genomic_DNA"/>
</dbReference>
<dbReference type="AlphaFoldDB" id="A0A1M5AYM3"/>
<dbReference type="OrthoDB" id="1446823at2"/>
<keyword evidence="1" id="KW-0732">Signal</keyword>
<evidence type="ECO:0000313" key="2">
    <source>
        <dbReference type="EMBL" id="SHF35374.1"/>
    </source>
</evidence>
<protein>
    <recommendedName>
        <fullName evidence="4">Dihydroorotase</fullName>
    </recommendedName>
</protein>